<protein>
    <submittedName>
        <fullName evidence="2">Uncharacterized protein</fullName>
    </submittedName>
</protein>
<dbReference type="Pfam" id="PF14958">
    <property type="entry name" value="PAAT-like"/>
    <property type="match status" value="1"/>
</dbReference>
<evidence type="ECO:0000313" key="2">
    <source>
        <dbReference type="EMBL" id="CAL4080495.1"/>
    </source>
</evidence>
<dbReference type="AlphaFoldDB" id="A0AAV2QDR6"/>
<evidence type="ECO:0000256" key="1">
    <source>
        <dbReference type="SAM" id="MobiDB-lite"/>
    </source>
</evidence>
<evidence type="ECO:0000313" key="3">
    <source>
        <dbReference type="Proteomes" id="UP001497623"/>
    </source>
</evidence>
<feature type="region of interest" description="Disordered" evidence="1">
    <location>
        <begin position="308"/>
        <end position="337"/>
    </location>
</feature>
<organism evidence="2 3">
    <name type="scientific">Meganyctiphanes norvegica</name>
    <name type="common">Northern krill</name>
    <name type="synonym">Thysanopoda norvegica</name>
    <dbReference type="NCBI Taxonomy" id="48144"/>
    <lineage>
        <taxon>Eukaryota</taxon>
        <taxon>Metazoa</taxon>
        <taxon>Ecdysozoa</taxon>
        <taxon>Arthropoda</taxon>
        <taxon>Crustacea</taxon>
        <taxon>Multicrustacea</taxon>
        <taxon>Malacostraca</taxon>
        <taxon>Eumalacostraca</taxon>
        <taxon>Eucarida</taxon>
        <taxon>Euphausiacea</taxon>
        <taxon>Euphausiidae</taxon>
        <taxon>Meganyctiphanes</taxon>
    </lineage>
</organism>
<keyword evidence="3" id="KW-1185">Reference proteome</keyword>
<sequence length="498" mass="56013">MEVCANWVPESSTALQNIVKECEELPSGGLDSLLDEDCCLSLSKPLGDSVTNDCTLSLSTKSLDLLVEPGRALSLVPPDIYHAGPIIKRKTLNGILIVSEARLIEVFKGQYEEYYKTVQGELVAEFEESKLYQCVIAFDKGEKNVTLKFKYLCNPSSLWIYAIHASTKINLNTDGFGESTRFSGKHLSSVLEEHNVVVSDEASKFRSILESFNNDRSSRVRASDKDPMQMMMMMGAMMGMHTGSRKTFQNDFDQSKLLQNPSLLRSKVLDNGNDSQSHHMPSKHFLESLLSTKPPDDTNACSGRRCSISSQTESCSGESSLSDTSLDGDETIPKSPIKMTISDNKVHDVGKMKLEDNVENFIGKIQSFLTEEGNEAKKDKINFLIGLAPKNVSCLSKAQSHESKDKNLDESKIKLNKTEEPKSLKAKLHRLNNIESNQLSITESIETIIDDKINAMEERLLRKFDDRFNEKKKEDHERFDKLEKMLMQLMENQMHNKS</sequence>
<reference evidence="2 3" key="1">
    <citation type="submission" date="2024-05" db="EMBL/GenBank/DDBJ databases">
        <authorList>
            <person name="Wallberg A."/>
        </authorList>
    </citation>
    <scope>NUCLEOTIDE SEQUENCE [LARGE SCALE GENOMIC DNA]</scope>
</reference>
<dbReference type="InterPro" id="IPR028043">
    <property type="entry name" value="PAAT-like"/>
</dbReference>
<accession>A0AAV2QDR6</accession>
<comment type="caution">
    <text evidence="2">The sequence shown here is derived from an EMBL/GenBank/DDBJ whole genome shotgun (WGS) entry which is preliminary data.</text>
</comment>
<name>A0AAV2QDR6_MEGNR</name>
<dbReference type="EMBL" id="CAXKWB010005911">
    <property type="protein sequence ID" value="CAL4080495.1"/>
    <property type="molecule type" value="Genomic_DNA"/>
</dbReference>
<dbReference type="Proteomes" id="UP001497623">
    <property type="component" value="Unassembled WGS sequence"/>
</dbReference>
<gene>
    <name evidence="2" type="ORF">MNOR_LOCUS11297</name>
</gene>
<feature type="compositionally biased region" description="Low complexity" evidence="1">
    <location>
        <begin position="308"/>
        <end position="325"/>
    </location>
</feature>
<proteinExistence type="predicted"/>